<dbReference type="EMBL" id="CM027685">
    <property type="protein sequence ID" value="KAG0526351.1"/>
    <property type="molecule type" value="Genomic_DNA"/>
</dbReference>
<comment type="caution">
    <text evidence="2">The sequence shown here is derived from an EMBL/GenBank/DDBJ whole genome shotgun (WGS) entry which is preliminary data.</text>
</comment>
<evidence type="ECO:0000256" key="1">
    <source>
        <dbReference type="SAM" id="MobiDB-lite"/>
    </source>
</evidence>
<feature type="compositionally biased region" description="Low complexity" evidence="1">
    <location>
        <begin position="1391"/>
        <end position="1408"/>
    </location>
</feature>
<feature type="compositionally biased region" description="Polar residues" evidence="1">
    <location>
        <begin position="1460"/>
        <end position="1470"/>
    </location>
</feature>
<gene>
    <name evidence="2" type="ORF">BDA96_06G138600</name>
</gene>
<feature type="region of interest" description="Disordered" evidence="1">
    <location>
        <begin position="1109"/>
        <end position="1149"/>
    </location>
</feature>
<organism evidence="2 3">
    <name type="scientific">Sorghum bicolor</name>
    <name type="common">Sorghum</name>
    <name type="synonym">Sorghum vulgare</name>
    <dbReference type="NCBI Taxonomy" id="4558"/>
    <lineage>
        <taxon>Eukaryota</taxon>
        <taxon>Viridiplantae</taxon>
        <taxon>Streptophyta</taxon>
        <taxon>Embryophyta</taxon>
        <taxon>Tracheophyta</taxon>
        <taxon>Spermatophyta</taxon>
        <taxon>Magnoliopsida</taxon>
        <taxon>Liliopsida</taxon>
        <taxon>Poales</taxon>
        <taxon>Poaceae</taxon>
        <taxon>PACMAD clade</taxon>
        <taxon>Panicoideae</taxon>
        <taxon>Andropogonodae</taxon>
        <taxon>Andropogoneae</taxon>
        <taxon>Sorghinae</taxon>
        <taxon>Sorghum</taxon>
    </lineage>
</organism>
<reference evidence="2" key="2">
    <citation type="submission" date="2020-10" db="EMBL/GenBank/DDBJ databases">
        <authorList>
            <person name="Cooper E.A."/>
            <person name="Brenton Z.W."/>
            <person name="Flinn B.S."/>
            <person name="Jenkins J."/>
            <person name="Shu S."/>
            <person name="Flowers D."/>
            <person name="Luo F."/>
            <person name="Wang Y."/>
            <person name="Xia P."/>
            <person name="Barry K."/>
            <person name="Daum C."/>
            <person name="Lipzen A."/>
            <person name="Yoshinaga Y."/>
            <person name="Schmutz J."/>
            <person name="Saski C."/>
            <person name="Vermerris W."/>
            <person name="Kresovich S."/>
        </authorList>
    </citation>
    <scope>NUCLEOTIDE SEQUENCE</scope>
</reference>
<accession>A0A921QR97</accession>
<feature type="compositionally biased region" description="Basic and acidic residues" evidence="1">
    <location>
        <begin position="582"/>
        <end position="600"/>
    </location>
</feature>
<feature type="compositionally biased region" description="Basic and acidic residues" evidence="1">
    <location>
        <begin position="877"/>
        <end position="889"/>
    </location>
</feature>
<evidence type="ECO:0000313" key="3">
    <source>
        <dbReference type="Proteomes" id="UP000807115"/>
    </source>
</evidence>
<dbReference type="Proteomes" id="UP000807115">
    <property type="component" value="Chromosome 6"/>
</dbReference>
<feature type="compositionally biased region" description="Polar residues" evidence="1">
    <location>
        <begin position="863"/>
        <end position="872"/>
    </location>
</feature>
<feature type="region of interest" description="Disordered" evidence="1">
    <location>
        <begin position="394"/>
        <end position="427"/>
    </location>
</feature>
<feature type="compositionally biased region" description="Polar residues" evidence="1">
    <location>
        <begin position="679"/>
        <end position="696"/>
    </location>
</feature>
<feature type="region of interest" description="Disordered" evidence="1">
    <location>
        <begin position="836"/>
        <end position="889"/>
    </location>
</feature>
<feature type="compositionally biased region" description="Basic residues" evidence="1">
    <location>
        <begin position="1127"/>
        <end position="1137"/>
    </location>
</feature>
<feature type="compositionally biased region" description="Polar residues" evidence="1">
    <location>
        <begin position="1320"/>
        <end position="1337"/>
    </location>
</feature>
<reference evidence="2" key="1">
    <citation type="journal article" date="2019" name="BMC Genomics">
        <title>A new reference genome for Sorghum bicolor reveals high levels of sequence similarity between sweet and grain genotypes: implications for the genetics of sugar metabolism.</title>
        <authorList>
            <person name="Cooper E.A."/>
            <person name="Brenton Z.W."/>
            <person name="Flinn B.S."/>
            <person name="Jenkins J."/>
            <person name="Shu S."/>
            <person name="Flowers D."/>
            <person name="Luo F."/>
            <person name="Wang Y."/>
            <person name="Xia P."/>
            <person name="Barry K."/>
            <person name="Daum C."/>
            <person name="Lipzen A."/>
            <person name="Yoshinaga Y."/>
            <person name="Schmutz J."/>
            <person name="Saski C."/>
            <person name="Vermerris W."/>
            <person name="Kresovich S."/>
        </authorList>
    </citation>
    <scope>NUCLEOTIDE SEQUENCE</scope>
</reference>
<feature type="compositionally biased region" description="Basic and acidic residues" evidence="1">
    <location>
        <begin position="609"/>
        <end position="625"/>
    </location>
</feature>
<feature type="compositionally biased region" description="Polar residues" evidence="1">
    <location>
        <begin position="301"/>
        <end position="318"/>
    </location>
</feature>
<feature type="region of interest" description="Disordered" evidence="1">
    <location>
        <begin position="287"/>
        <end position="363"/>
    </location>
</feature>
<feature type="region of interest" description="Disordered" evidence="1">
    <location>
        <begin position="1284"/>
        <end position="1424"/>
    </location>
</feature>
<feature type="compositionally biased region" description="Polar residues" evidence="1">
    <location>
        <begin position="463"/>
        <end position="475"/>
    </location>
</feature>
<dbReference type="EMBL" id="CM027685">
    <property type="protein sequence ID" value="KAG0526350.1"/>
    <property type="molecule type" value="Genomic_DNA"/>
</dbReference>
<feature type="region of interest" description="Disordered" evidence="1">
    <location>
        <begin position="447"/>
        <end position="485"/>
    </location>
</feature>
<name>A0A921QR97_SORBI</name>
<evidence type="ECO:0000313" key="2">
    <source>
        <dbReference type="EMBL" id="KAG0526351.1"/>
    </source>
</evidence>
<proteinExistence type="predicted"/>
<feature type="compositionally biased region" description="Basic residues" evidence="1">
    <location>
        <begin position="339"/>
        <end position="348"/>
    </location>
</feature>
<feature type="compositionally biased region" description="Polar residues" evidence="1">
    <location>
        <begin position="349"/>
        <end position="363"/>
    </location>
</feature>
<feature type="region of interest" description="Disordered" evidence="1">
    <location>
        <begin position="1438"/>
        <end position="1470"/>
    </location>
</feature>
<feature type="compositionally biased region" description="Basic residues" evidence="1">
    <location>
        <begin position="848"/>
        <end position="858"/>
    </location>
</feature>
<feature type="compositionally biased region" description="Polar residues" evidence="1">
    <location>
        <begin position="719"/>
        <end position="729"/>
    </location>
</feature>
<sequence>MAAAPPPPRLLMAHREGGDAPISLFLDTNLGTHLALLVAPDTAIRGLKSQVAEEHAAAFPDLGPVTVKSFQVRRKGVLYHLSDSMTVMSVFTKIKGGCFLHVNMAEATAAAHCCRDAPGTDNRRVSDVCLGIHVKNHVEELTVMAPDVACDMPSRGLEGGNDDATLNNVQAHDALPNCSLVPSSSQLNTEILKNKAVGLAIDAEAGIDQVIDKAKSYSGQINHANQTDGAYISSTSMACLDKSSNESNMSHAVEDLHASRDHGVGDDVSDKKQVRVEEQLLEEIQAKDTLPQAKENKKSRTASFDTSCTVGSLNTSNHQEVHDTLHEGSIQLENPSTVGKKKKRKRRQLSPSKSAAAQETTEPSAMAVDLISEVLPHNILGIQIHNIHAMDNLSQEKEHKKSRTSSTDTSSRHLLETDPTSLREPLNTSNHQEVHDTLHQESIQLENPSAAGKKKKKKHQLAPSKSASAQITTEPSYGAAPADLSKSRGDEAYNVELTDKDETIVKASGLPLSSSELNDGNQGSKSVQFMSNAQASTDLISEQDKFDHALKGCRDPSIADAIYSTGESVAIEGKTTKASHTPLDEGDKHEEIKQHNEGCHNEGVPETSNMEKDGKSTDASDKRQTDQNTSQVKKRKKSKVGSVDMPSVDATGEKDHGYSENAAKQDTVSTKREIVHEPSMQQMSNIAYQGDSNVIENPSGDGKKKKKRKRHSESLKGMNPSQDLTKSSGFVTNESSIQCTDATPIDAKQTTLGIIEGETVSKHKKLSESLGVAATNVIDEVLADLRSKDSLSKDLDADLLPGQTHLGSNQNGLEVPESIAVKVGSVTAALPPKYPAAVHSASPVSPPRQKKSKGKKSKVLATMTDSSHQSSGVPEEAANRELKESDSLRFADKTSDLEDIVTGNVVAQADDKHKATKRRRKKGSVKQVLDTLDLKEANRTEENLVQGGSVVGTPLSTVGKVEQKDRASEILTPKMRETNCSTHELDSHAVKDSHDEYVTDIIGTHDIENAAGTPTLHVVQKDVMALNSANPNSQKERKTSLNSELKSRDCALEHGFGADLVNSRTEKGVSTTSCASAVKPDYHTVFHPANDGINFLDHFNCSNLNDDPSIAAESNQNNEDESLREVKNKKKKKRKQHTGSIEPNDVLESLPSEKDIVPFVATENMNIENENVNNGKDKKKRKGKANMEVPTAERDNPNCDSQGIDIGTQDSLVSIVQKQRMGQDNGKESNSKVTQNVSIMPHEPEDATWNHTPEKNLHQSVDDQSKLLTEKDHAHISKEVRKFTSTKPHAKIRKPDGSTIEGKVAPNPKPVSNLVKDFSMSPQASSDSIEGTPQSANRYRVAVRKVPNKRYEETRGNSKKASRKVGSGAIFDDRISEGSDDELDTKTVMEGSPDSSSTSADSGISSAAYESEVPDDGTVSLSQRSLKGGLDIGSILRGSRSYQKARKKQAELLDDDTIVPDSQPTDDFWR</sequence>
<feature type="region of interest" description="Disordered" evidence="1">
    <location>
        <begin position="567"/>
        <end position="729"/>
    </location>
</feature>
<feature type="region of interest" description="Disordered" evidence="1">
    <location>
        <begin position="1169"/>
        <end position="1204"/>
    </location>
</feature>
<protein>
    <submittedName>
        <fullName evidence="2">Uncharacterized protein</fullName>
    </submittedName>
</protein>